<evidence type="ECO:0000313" key="5">
    <source>
        <dbReference type="EnsemblMetazoa" id="XP_019771740.1"/>
    </source>
</evidence>
<dbReference type="KEGG" id="dpa:109545465"/>
<protein>
    <submittedName>
        <fullName evidence="5">Uncharacterized protein</fullName>
    </submittedName>
</protein>
<dbReference type="InterPro" id="IPR055471">
    <property type="entry name" value="DUF7043"/>
</dbReference>
<dbReference type="EnsemblMetazoa" id="XM_019916182.1">
    <property type="protein sequence ID" value="XP_019771741.1"/>
    <property type="gene ID" value="LOC109545465"/>
</dbReference>
<dbReference type="GeneID" id="109545465"/>
<evidence type="ECO:0000259" key="4">
    <source>
        <dbReference type="Pfam" id="PF23071"/>
    </source>
</evidence>
<feature type="signal peptide" evidence="1">
    <location>
        <begin position="1"/>
        <end position="23"/>
    </location>
</feature>
<dbReference type="InterPro" id="IPR055470">
    <property type="entry name" value="DUF7042"/>
</dbReference>
<keyword evidence="6" id="KW-1185">Reference proteome</keyword>
<dbReference type="InterPro" id="IPR055472">
    <property type="entry name" value="DUF7044"/>
</dbReference>
<organism evidence="5 6">
    <name type="scientific">Dendroctonus ponderosae</name>
    <name type="common">Mountain pine beetle</name>
    <dbReference type="NCBI Taxonomy" id="77166"/>
    <lineage>
        <taxon>Eukaryota</taxon>
        <taxon>Metazoa</taxon>
        <taxon>Ecdysozoa</taxon>
        <taxon>Arthropoda</taxon>
        <taxon>Hexapoda</taxon>
        <taxon>Insecta</taxon>
        <taxon>Pterygota</taxon>
        <taxon>Neoptera</taxon>
        <taxon>Endopterygota</taxon>
        <taxon>Coleoptera</taxon>
        <taxon>Polyphaga</taxon>
        <taxon>Cucujiformia</taxon>
        <taxon>Curculionidae</taxon>
        <taxon>Scolytinae</taxon>
        <taxon>Dendroctonus</taxon>
    </lineage>
</organism>
<evidence type="ECO:0000313" key="6">
    <source>
        <dbReference type="Proteomes" id="UP000019118"/>
    </source>
</evidence>
<dbReference type="AlphaFoldDB" id="A0AAR5QEU6"/>
<evidence type="ECO:0000256" key="1">
    <source>
        <dbReference type="SAM" id="SignalP"/>
    </source>
</evidence>
<keyword evidence="1" id="KW-0732">Signal</keyword>
<dbReference type="EnsemblMetazoa" id="XM_019916181.1">
    <property type="protein sequence ID" value="XP_019771740.1"/>
    <property type="gene ID" value="LOC109545465"/>
</dbReference>
<dbReference type="GO" id="GO:0061909">
    <property type="term" value="P:autophagosome-lysosome fusion"/>
    <property type="evidence" value="ECO:0007669"/>
    <property type="project" value="TreeGrafter"/>
</dbReference>
<feature type="domain" description="DUF7044" evidence="4">
    <location>
        <begin position="28"/>
        <end position="109"/>
    </location>
</feature>
<evidence type="ECO:0000259" key="3">
    <source>
        <dbReference type="Pfam" id="PF23070"/>
    </source>
</evidence>
<dbReference type="Pfam" id="PF23071">
    <property type="entry name" value="DUF7044"/>
    <property type="match status" value="1"/>
</dbReference>
<dbReference type="PANTHER" id="PTHR22255:SF9">
    <property type="entry name" value="LP06548P"/>
    <property type="match status" value="1"/>
</dbReference>
<accession>A0AAR5QEU6</accession>
<reference evidence="5" key="2">
    <citation type="submission" date="2024-08" db="UniProtKB">
        <authorList>
            <consortium name="EnsemblMetazoa"/>
        </authorList>
    </citation>
    <scope>IDENTIFICATION</scope>
</reference>
<feature type="domain" description="DUF7042" evidence="2">
    <location>
        <begin position="456"/>
        <end position="548"/>
    </location>
</feature>
<dbReference type="Proteomes" id="UP000019118">
    <property type="component" value="Unassembled WGS sequence"/>
</dbReference>
<proteinExistence type="predicted"/>
<reference evidence="6" key="1">
    <citation type="journal article" date="2013" name="Genome Biol.">
        <title>Draft genome of the mountain pine beetle, Dendroctonus ponderosae Hopkins, a major forest pest.</title>
        <authorList>
            <person name="Keeling C.I."/>
            <person name="Yuen M.M."/>
            <person name="Liao N.Y."/>
            <person name="Docking T.R."/>
            <person name="Chan S.K."/>
            <person name="Taylor G.A."/>
            <person name="Palmquist D.L."/>
            <person name="Jackman S.D."/>
            <person name="Nguyen A."/>
            <person name="Li M."/>
            <person name="Henderson H."/>
            <person name="Janes J.K."/>
            <person name="Zhao Y."/>
            <person name="Pandoh P."/>
            <person name="Moore R."/>
            <person name="Sperling F.A."/>
            <person name="Huber D.P."/>
            <person name="Birol I."/>
            <person name="Jones S.J."/>
            <person name="Bohlmann J."/>
        </authorList>
    </citation>
    <scope>NUCLEOTIDE SEQUENCE</scope>
</reference>
<feature type="domain" description="DUF7043" evidence="3">
    <location>
        <begin position="271"/>
        <end position="380"/>
    </location>
</feature>
<dbReference type="PANTHER" id="PTHR22255">
    <property type="entry name" value="LP06548P"/>
    <property type="match status" value="1"/>
</dbReference>
<dbReference type="RefSeq" id="XP_019771741.1">
    <property type="nucleotide sequence ID" value="XM_019916182.2"/>
</dbReference>
<dbReference type="Pfam" id="PF23069">
    <property type="entry name" value="DUF7042"/>
    <property type="match status" value="2"/>
</dbReference>
<feature type="domain" description="DUF7042" evidence="2">
    <location>
        <begin position="128"/>
        <end position="260"/>
    </location>
</feature>
<evidence type="ECO:0000259" key="2">
    <source>
        <dbReference type="Pfam" id="PF23069"/>
    </source>
</evidence>
<dbReference type="Pfam" id="PF23070">
    <property type="entry name" value="DUF7043"/>
    <property type="match status" value="1"/>
</dbReference>
<sequence length="602" mass="68721">MDVPWFDLFRLVFILSTLHFTATFKQGTCYFPERWEGAWFQSGVRAPVLIEGPRLSTKGRCLGSDGDKFLMVDEKRACYRCVVIHEKHKNVLQYKETFCHGRDALPTLCSLITGDALLYSLFRENASPVSCPFRGPFTFTYNRGHGECRSPVSNIDTCTEDSKLLLSYQACPDIYGSESTVEELQCLASWKEGSVRYLVGQIHHHHVTSNEDRFRCFVYEKTTPSSENAEGIDYRVAQSGDATCNGLFSATEGSRTMTLRRGNSSSAQPINKCRFPSWIANFNHWHTLDFSQSFSFHHRNSTLRIGNSSGIEMKVLCVQVKHSREEEHVVLVTHFTMGCQSGFNCMSFYRRDGHVAEIQIGSQTNRLEDACSTPFFNKSSLPYITLVTSSSDRATQPCPYMGKFDVTNVVRSDEANFPKEARLESDSAYFDRRMRSRRYTKPRVEDWDFRRVKRLDQSSNCDSKSFSSLVIGCNKMDTMEFNTECTTPDLITAYSCHGRWEENGTSFLITTPISRAHGARKFCFMYKELGPNVVAFSTSSYCNRLIQPGITGDLIFNLTNRGKCMETNSSIRARPISIRWLIIFALLVLIIRRSTYAPWIFR</sequence>
<feature type="chain" id="PRO_5044712682" evidence="1">
    <location>
        <begin position="24"/>
        <end position="602"/>
    </location>
</feature>
<name>A0AAR5QEU6_DENPD</name>
<dbReference type="RefSeq" id="XP_019771740.1">
    <property type="nucleotide sequence ID" value="XM_019916181.2"/>
</dbReference>